<name>A0A2P2N438_RHIMU</name>
<dbReference type="AlphaFoldDB" id="A0A2P2N438"/>
<dbReference type="EMBL" id="GGEC01056777">
    <property type="protein sequence ID" value="MBX37261.1"/>
    <property type="molecule type" value="Transcribed_RNA"/>
</dbReference>
<accession>A0A2P2N438</accession>
<proteinExistence type="predicted"/>
<reference evidence="1" key="1">
    <citation type="submission" date="2018-02" db="EMBL/GenBank/DDBJ databases">
        <title>Rhizophora mucronata_Transcriptome.</title>
        <authorList>
            <person name="Meera S.P."/>
            <person name="Sreeshan A."/>
            <person name="Augustine A."/>
        </authorList>
    </citation>
    <scope>NUCLEOTIDE SEQUENCE</scope>
    <source>
        <tissue evidence="1">Leaf</tissue>
    </source>
</reference>
<sequence length="65" mass="7381">MKIVKPLILHAASEIKKYNKLVRKTFVFVFLSVVIAKMHAQLDAITAYIGKPWLTSEILIPISRS</sequence>
<organism evidence="1">
    <name type="scientific">Rhizophora mucronata</name>
    <name type="common">Asiatic mangrove</name>
    <dbReference type="NCBI Taxonomy" id="61149"/>
    <lineage>
        <taxon>Eukaryota</taxon>
        <taxon>Viridiplantae</taxon>
        <taxon>Streptophyta</taxon>
        <taxon>Embryophyta</taxon>
        <taxon>Tracheophyta</taxon>
        <taxon>Spermatophyta</taxon>
        <taxon>Magnoliopsida</taxon>
        <taxon>eudicotyledons</taxon>
        <taxon>Gunneridae</taxon>
        <taxon>Pentapetalae</taxon>
        <taxon>rosids</taxon>
        <taxon>fabids</taxon>
        <taxon>Malpighiales</taxon>
        <taxon>Rhizophoraceae</taxon>
        <taxon>Rhizophora</taxon>
    </lineage>
</organism>
<evidence type="ECO:0000313" key="1">
    <source>
        <dbReference type="EMBL" id="MBX37261.1"/>
    </source>
</evidence>
<protein>
    <submittedName>
        <fullName evidence="1">Uncharacterized protein</fullName>
    </submittedName>
</protein>